<dbReference type="RefSeq" id="WP_011532060.1">
    <property type="nucleotide sequence ID" value="NZ_CP132921.1"/>
</dbReference>
<dbReference type="InterPro" id="IPR041079">
    <property type="entry name" value="Neuraminidase-like"/>
</dbReference>
<keyword evidence="6" id="KW-1185">Reference proteome</keyword>
<name>A0ABY9QSE8_9PSED</name>
<evidence type="ECO:0000259" key="3">
    <source>
        <dbReference type="Pfam" id="PF18413"/>
    </source>
</evidence>
<feature type="domain" description="ABC toxin N-terminal" evidence="4">
    <location>
        <begin position="8"/>
        <end position="136"/>
    </location>
</feature>
<dbReference type="EMBL" id="CP132921">
    <property type="protein sequence ID" value="WMW05537.1"/>
    <property type="molecule type" value="Genomic_DNA"/>
</dbReference>
<evidence type="ECO:0000256" key="1">
    <source>
        <dbReference type="SAM" id="MobiDB-lite"/>
    </source>
</evidence>
<proteinExistence type="predicted"/>
<dbReference type="Pfam" id="PF18413">
    <property type="entry name" value="Neuraminidase"/>
    <property type="match status" value="1"/>
</dbReference>
<dbReference type="Pfam" id="PF20220">
    <property type="entry name" value="ABC_toxin_N"/>
    <property type="match status" value="1"/>
</dbReference>
<reference evidence="5 6" key="1">
    <citation type="submission" date="2023-08" db="EMBL/GenBank/DDBJ databases">
        <title>Complete Genome Sequence of Pseudomonas entomophila TVIN A01.</title>
        <authorList>
            <person name="Shelke T."/>
            <person name="Mahar N.S."/>
            <person name="Gupta I."/>
            <person name="Gupta V."/>
        </authorList>
    </citation>
    <scope>NUCLEOTIDE SEQUENCE [LARGE SCALE GENOMIC DNA]</scope>
    <source>
        <strain evidence="5 6">TVIN-A01</strain>
    </source>
</reference>
<sequence>MNSELTNALAEQWRDALSAYVMHHVLPDKLQAGALNMITADHLDRYFMLDTQVTSKVTTSYLAEALACTQTYINSIFNNLEPGYPEEFDPKLKTFWQQAMSNYSIWAAYQMLEDYPENYIRADLRLDKTALFQTLENDLGQGRITDASVQNVLRTYLKNYEYQNSIQVQSGYIDYRDGHQDADQFSGYSYANADYYLLGKDSVSPPQYYWRKVEVRLDETSNYIQPDAWSEWQPITVPAGSTVTHAQLVLLCNRLHLVWVHYGAPISVEVENVEKSQYTLKMETSHLGLDRQWTPPELLGSKDIFTEAGKGLDTTLYRLLAFAAAQARDSDDHLHAALFSVQIIQEEGEPDKELFLNREIFAQRDVLMRPVNAALEITINLLKVIHKLFTNQGGKIYLNERFNVAELRMTNVKAEDGSNPYVELDVMLWQHGTGNSTLYVRARSSEVRYELIPVDAYVTSHLMVAGGQLLQAEIRSTSHGVLDVRCKVSSEPAFENVEVRHDSLNTVTIPKADFKPTSYGWFEASKPLGQVSGASALVRYDAQEIHDGAGFKFYIDAVEQLKLMASSENFIVWRPDISTVEGVEISISGKRIWIGPFTYNGAAVSDWVSRSWNRDEGDELVCEIKEPGAVDSQFTLKREKTAGEPLVKRPFISLQNTGANFLIFDFIDEKAGGLVVRLNSQQVPDLINRVKFSPRDVFAWDAQQQREPAYKKVQSSNAYKGGGRTAQDPLIDPYDANGPYLRELFFHVPHLIASRLQEEERFEDARRWLELIFNPGSKQSPTEASGVDYWNCAWLLQEDTEAAGLEHELIDPHVIALHNPSHYRKAVFVQYVNLLIGEGDFHYRQQTRDSLANAWLLYRMAADLMGEAPDARTINTWVPRTVAELLSRSGGGERLERHADAVKPENLPKQLSTFFWAGVAVHEDFRPPANRDLLDIWDLLAQRFHNLRHFLSIEGYPMELPLYAPAANPFDLLMARMGGNANLAHLMGYRTVVPPFRFRTLVAKAQETVTALIQYGEQLRNFLELEERTELEAMQYQQAAEIAGYTIGIQEQLLSQQQKNEDVLKAQRAATALRQEHYARLYEENMSGAEIAAMTVHTVGRYMSTGINALFAGGNLASMAPNIFGLANGGQEYKGGLMAAGLVLEAVAGNMVTAGEVLRETEGYRRRRQEWQLQAKLASKELDVIDKQLEAQQHSTLAAQASLEHSRKALAQSQQLYAYYQNKSTSVSLYRWLRSQATTWHATLFDVAVSLCNSAQACWQYETGNYDRQIIRTPIWQADRYGLNAGGELRLDLHRLETEFLLRHQRHLELRKTVSLQALVGQNLVSKPSGETLETWEQVLKALTEDGELAFSLSEMLYDQDYPGHYLRRLHSVALTLPALLGPYQNIRATLTQTQSRLVTSPKREAVLFLTPELHEDVGTGDGRYVMMSLRPRQQVCLSSASQDMGLVTASETDDRYLPFEGTGAVSDWHLKFPRHAAQAELINSLSDIILEVRYLALPGGAGFDAEVDKLVEKYLDLAP</sequence>
<evidence type="ECO:0000313" key="5">
    <source>
        <dbReference type="EMBL" id="WMW05537.1"/>
    </source>
</evidence>
<organism evidence="5 6">
    <name type="scientific">Pseudomonas entomophila</name>
    <dbReference type="NCBI Taxonomy" id="312306"/>
    <lineage>
        <taxon>Bacteria</taxon>
        <taxon>Pseudomonadati</taxon>
        <taxon>Pseudomonadota</taxon>
        <taxon>Gammaproteobacteria</taxon>
        <taxon>Pseudomonadales</taxon>
        <taxon>Pseudomonadaceae</taxon>
        <taxon>Pseudomonas</taxon>
    </lineage>
</organism>
<evidence type="ECO:0000259" key="2">
    <source>
        <dbReference type="Pfam" id="PF18276"/>
    </source>
</evidence>
<evidence type="ECO:0000259" key="4">
    <source>
        <dbReference type="Pfam" id="PF20220"/>
    </source>
</evidence>
<protein>
    <submittedName>
        <fullName evidence="5">Neuraminidase-like domain-containing protein</fullName>
    </submittedName>
</protein>
<accession>A0ABY9QSE8</accession>
<feature type="region of interest" description="Disordered" evidence="1">
    <location>
        <begin position="711"/>
        <end position="730"/>
    </location>
</feature>
<dbReference type="InterPro" id="IPR046839">
    <property type="entry name" value="ABC_toxin_N"/>
</dbReference>
<feature type="domain" description="Neuraminidase-like" evidence="3">
    <location>
        <begin position="167"/>
        <end position="308"/>
    </location>
</feature>
<gene>
    <name evidence="5" type="ORF">RAH46_24965</name>
</gene>
<dbReference type="GeneID" id="51821197"/>
<dbReference type="InterPro" id="IPR040840">
    <property type="entry name" value="TcA_TcB_BD"/>
</dbReference>
<dbReference type="Pfam" id="PF18276">
    <property type="entry name" value="TcA_TcB_BD"/>
    <property type="match status" value="1"/>
</dbReference>
<dbReference type="Proteomes" id="UP001183127">
    <property type="component" value="Chromosome"/>
</dbReference>
<evidence type="ECO:0000313" key="6">
    <source>
        <dbReference type="Proteomes" id="UP001183127"/>
    </source>
</evidence>
<feature type="domain" description="Tc toxin complex TcA C-terminal TcB-binding" evidence="2">
    <location>
        <begin position="1187"/>
        <end position="1497"/>
    </location>
</feature>